<keyword evidence="3" id="KW-0472">Membrane</keyword>
<dbReference type="GO" id="GO:0016788">
    <property type="term" value="F:hydrolase activity, acting on ester bonds"/>
    <property type="evidence" value="ECO:0007669"/>
    <property type="project" value="InterPro"/>
</dbReference>
<dbReference type="InterPro" id="IPR051058">
    <property type="entry name" value="GDSL_Est/Lipase"/>
</dbReference>
<dbReference type="PANTHER" id="PTHR45648:SF22">
    <property type="entry name" value="GDSL LIPASE_ACYLHYDROLASE FAMILY PROTEIN (AFU_ORTHOLOGUE AFUA_4G14700)"/>
    <property type="match status" value="1"/>
</dbReference>
<keyword evidence="5" id="KW-1185">Reference proteome</keyword>
<evidence type="ECO:0000256" key="3">
    <source>
        <dbReference type="SAM" id="Phobius"/>
    </source>
</evidence>
<reference evidence="4 5" key="1">
    <citation type="journal article" date="2021" name="Nat. Commun.">
        <title>Genetic determinants of endophytism in the Arabidopsis root mycobiome.</title>
        <authorList>
            <person name="Mesny F."/>
            <person name="Miyauchi S."/>
            <person name="Thiergart T."/>
            <person name="Pickel B."/>
            <person name="Atanasova L."/>
            <person name="Karlsson M."/>
            <person name="Huettel B."/>
            <person name="Barry K.W."/>
            <person name="Haridas S."/>
            <person name="Chen C."/>
            <person name="Bauer D."/>
            <person name="Andreopoulos W."/>
            <person name="Pangilinan J."/>
            <person name="LaButti K."/>
            <person name="Riley R."/>
            <person name="Lipzen A."/>
            <person name="Clum A."/>
            <person name="Drula E."/>
            <person name="Henrissat B."/>
            <person name="Kohler A."/>
            <person name="Grigoriev I.V."/>
            <person name="Martin F.M."/>
            <person name="Hacquard S."/>
        </authorList>
    </citation>
    <scope>NUCLEOTIDE SEQUENCE [LARGE SCALE GENOMIC DNA]</scope>
    <source>
        <strain evidence="4 5">MPI-CAGE-CH-0241</strain>
    </source>
</reference>
<sequence length="404" mass="44704">MPMDLPQRNGTRRTGRVVIAVLVSCLVLLYFFIPLDAISSLRSSPPIQSSAVDESDEFPEDANTEVATHVYEEDLPTVSTPSPIQDVQDEVETLAVPTSSASPAPESAPTVFEEVKPPSSLPEDVRFIISFGDSWTTVRFQSNLTGPGSDLNPSPSNPMGNPAWPGDTTSKGRNWLGYMSSEFNSTLTLNWNFAQHGSIIDWGIVPSWRADKLSFSQQIQEFNKTIGHRPNYAPWTSENTVASVWFGLNDMTNSRKWANLTVVIPDLVDGMLTHAQTLYGMGFRNFLFFELGPVPWAPFYQNSIPFQRNKLASYYVSTFNILLQSRLKAFEEKNSDARVNMITVTDIIMGAILNPQSRGATNATCIDSEKGESCLWADKSHPGISIHRSMGYRAAEAAWGSVPH</sequence>
<protein>
    <submittedName>
        <fullName evidence="4">Uncharacterized protein</fullName>
    </submittedName>
</protein>
<keyword evidence="3" id="KW-0812">Transmembrane</keyword>
<dbReference type="Gene3D" id="3.40.50.1110">
    <property type="entry name" value="SGNH hydrolase"/>
    <property type="match status" value="1"/>
</dbReference>
<dbReference type="AlphaFoldDB" id="A0A9P8W487"/>
<feature type="compositionally biased region" description="Low complexity" evidence="2">
    <location>
        <begin position="95"/>
        <end position="111"/>
    </location>
</feature>
<keyword evidence="3" id="KW-1133">Transmembrane helix</keyword>
<dbReference type="EMBL" id="JAGPYM010000015">
    <property type="protein sequence ID" value="KAH6886914.1"/>
    <property type="molecule type" value="Genomic_DNA"/>
</dbReference>
<dbReference type="OrthoDB" id="1600564at2759"/>
<dbReference type="Pfam" id="PF00657">
    <property type="entry name" value="Lipase_GDSL"/>
    <property type="match status" value="1"/>
</dbReference>
<feature type="region of interest" description="Disordered" evidence="2">
    <location>
        <begin position="93"/>
        <end position="117"/>
    </location>
</feature>
<dbReference type="PANTHER" id="PTHR45648">
    <property type="entry name" value="GDSL LIPASE/ACYLHYDROLASE FAMILY PROTEIN (AFU_ORTHOLOGUE AFUA_4G14700)"/>
    <property type="match status" value="1"/>
</dbReference>
<evidence type="ECO:0000313" key="4">
    <source>
        <dbReference type="EMBL" id="KAH6886914.1"/>
    </source>
</evidence>
<keyword evidence="1" id="KW-0378">Hydrolase</keyword>
<proteinExistence type="predicted"/>
<accession>A0A9P8W487</accession>
<dbReference type="InterPro" id="IPR001087">
    <property type="entry name" value="GDSL"/>
</dbReference>
<evidence type="ECO:0000256" key="2">
    <source>
        <dbReference type="SAM" id="MobiDB-lite"/>
    </source>
</evidence>
<evidence type="ECO:0000256" key="1">
    <source>
        <dbReference type="ARBA" id="ARBA00022801"/>
    </source>
</evidence>
<gene>
    <name evidence="4" type="ORF">B0T10DRAFT_607746</name>
</gene>
<feature type="transmembrane region" description="Helical" evidence="3">
    <location>
        <begin position="17"/>
        <end position="35"/>
    </location>
</feature>
<evidence type="ECO:0000313" key="5">
    <source>
        <dbReference type="Proteomes" id="UP000777438"/>
    </source>
</evidence>
<dbReference type="InterPro" id="IPR036514">
    <property type="entry name" value="SGNH_hydro_sf"/>
</dbReference>
<name>A0A9P8W487_9HYPO</name>
<comment type="caution">
    <text evidence="4">The sequence shown here is derived from an EMBL/GenBank/DDBJ whole genome shotgun (WGS) entry which is preliminary data.</text>
</comment>
<organism evidence="4 5">
    <name type="scientific">Thelonectria olida</name>
    <dbReference type="NCBI Taxonomy" id="1576542"/>
    <lineage>
        <taxon>Eukaryota</taxon>
        <taxon>Fungi</taxon>
        <taxon>Dikarya</taxon>
        <taxon>Ascomycota</taxon>
        <taxon>Pezizomycotina</taxon>
        <taxon>Sordariomycetes</taxon>
        <taxon>Hypocreomycetidae</taxon>
        <taxon>Hypocreales</taxon>
        <taxon>Nectriaceae</taxon>
        <taxon>Thelonectria</taxon>
    </lineage>
</organism>
<dbReference type="Proteomes" id="UP000777438">
    <property type="component" value="Unassembled WGS sequence"/>
</dbReference>